<feature type="compositionally biased region" description="Basic residues" evidence="1">
    <location>
        <begin position="200"/>
        <end position="211"/>
    </location>
</feature>
<dbReference type="EMBL" id="JABFUD020000007">
    <property type="protein sequence ID" value="KAI5077387.1"/>
    <property type="molecule type" value="Genomic_DNA"/>
</dbReference>
<keyword evidence="3" id="KW-1185">Reference proteome</keyword>
<name>A0A9D4V138_ADICA</name>
<protein>
    <submittedName>
        <fullName evidence="2">Uncharacterized protein</fullName>
    </submittedName>
</protein>
<sequence>MRKLRNVVNDDDVQQACDEAGISTKAYQAIFQLLKDALKEHGIVENLFPVPHKVKLAKKATNEDVFSRIGTYLHIEDTMPTSLYASCATKTREKEVENAWRHFLVAEEWNAFCSRGGYCWLIEGMEEDARLEAARAAAFQRSDLGCKAGLAQQDWKRQEKEMKRRRRELHSVPKGPNPISNDLPTSGFYKTFRSPPSPHHPPRRPGPARHH</sequence>
<dbReference type="Proteomes" id="UP000886520">
    <property type="component" value="Chromosome 7"/>
</dbReference>
<evidence type="ECO:0000313" key="3">
    <source>
        <dbReference type="Proteomes" id="UP000886520"/>
    </source>
</evidence>
<gene>
    <name evidence="2" type="ORF">GOP47_0007211</name>
</gene>
<feature type="region of interest" description="Disordered" evidence="1">
    <location>
        <begin position="154"/>
        <end position="211"/>
    </location>
</feature>
<comment type="caution">
    <text evidence="2">The sequence shown here is derived from an EMBL/GenBank/DDBJ whole genome shotgun (WGS) entry which is preliminary data.</text>
</comment>
<proteinExistence type="predicted"/>
<evidence type="ECO:0000256" key="1">
    <source>
        <dbReference type="SAM" id="MobiDB-lite"/>
    </source>
</evidence>
<reference evidence="2" key="1">
    <citation type="submission" date="2021-01" db="EMBL/GenBank/DDBJ databases">
        <title>Adiantum capillus-veneris genome.</title>
        <authorList>
            <person name="Fang Y."/>
            <person name="Liao Q."/>
        </authorList>
    </citation>
    <scope>NUCLEOTIDE SEQUENCE</scope>
    <source>
        <strain evidence="2">H3</strain>
        <tissue evidence="2">Leaf</tissue>
    </source>
</reference>
<evidence type="ECO:0000313" key="2">
    <source>
        <dbReference type="EMBL" id="KAI5077387.1"/>
    </source>
</evidence>
<dbReference type="AlphaFoldDB" id="A0A9D4V138"/>
<organism evidence="2 3">
    <name type="scientific">Adiantum capillus-veneris</name>
    <name type="common">Maidenhair fern</name>
    <dbReference type="NCBI Taxonomy" id="13818"/>
    <lineage>
        <taxon>Eukaryota</taxon>
        <taxon>Viridiplantae</taxon>
        <taxon>Streptophyta</taxon>
        <taxon>Embryophyta</taxon>
        <taxon>Tracheophyta</taxon>
        <taxon>Polypodiopsida</taxon>
        <taxon>Polypodiidae</taxon>
        <taxon>Polypodiales</taxon>
        <taxon>Pteridineae</taxon>
        <taxon>Pteridaceae</taxon>
        <taxon>Vittarioideae</taxon>
        <taxon>Adiantum</taxon>
    </lineage>
</organism>
<accession>A0A9D4V138</accession>